<name>A0A8E2I5C6_9BACI</name>
<evidence type="ECO:0000313" key="1">
    <source>
        <dbReference type="EMBL" id="MDH5160478.1"/>
    </source>
</evidence>
<reference evidence="1" key="2">
    <citation type="submission" date="2023-03" db="EMBL/GenBank/DDBJ databases">
        <title>Bacterial isolates from washroom surfaces on a university campus.</title>
        <authorList>
            <person name="Holman D.B."/>
            <person name="Gzyl K.E."/>
            <person name="Taheri A.E."/>
        </authorList>
    </citation>
    <scope>NUCLEOTIDE SEQUENCE</scope>
    <source>
        <strain evidence="1">RD03</strain>
    </source>
</reference>
<dbReference type="Pfam" id="PF08863">
    <property type="entry name" value="YolD"/>
    <property type="match status" value="1"/>
</dbReference>
<evidence type="ECO:0000313" key="2">
    <source>
        <dbReference type="EMBL" id="OOP66360.1"/>
    </source>
</evidence>
<accession>A0A8E2I5C6</accession>
<dbReference type="Proteomes" id="UP000189761">
    <property type="component" value="Unassembled WGS sequence"/>
</dbReference>
<dbReference type="EMBL" id="JAROYP010000002">
    <property type="protein sequence ID" value="MDH5160478.1"/>
    <property type="molecule type" value="Genomic_DNA"/>
</dbReference>
<dbReference type="RefSeq" id="WP_058006061.1">
    <property type="nucleotide sequence ID" value="NZ_CP065424.1"/>
</dbReference>
<keyword evidence="3" id="KW-1185">Reference proteome</keyword>
<evidence type="ECO:0000313" key="3">
    <source>
        <dbReference type="Proteomes" id="UP000189761"/>
    </source>
</evidence>
<dbReference type="PANTHER" id="PTHR40051">
    <property type="entry name" value="IG HYPOTHETICAL 15966"/>
    <property type="match status" value="1"/>
</dbReference>
<dbReference type="InterPro" id="IPR014962">
    <property type="entry name" value="YolD"/>
</dbReference>
<reference evidence="2 3" key="1">
    <citation type="submission" date="2017-01" db="EMBL/GenBank/DDBJ databases">
        <title>Draft genome sequence of Bacillus oleronius.</title>
        <authorList>
            <person name="Allam M."/>
        </authorList>
    </citation>
    <scope>NUCLEOTIDE SEQUENCE [LARGE SCALE GENOMIC DNA]</scope>
    <source>
        <strain evidence="2 3">DSM 9356</strain>
    </source>
</reference>
<organism evidence="2 3">
    <name type="scientific">Heyndrickxia oleronia</name>
    <dbReference type="NCBI Taxonomy" id="38875"/>
    <lineage>
        <taxon>Bacteria</taxon>
        <taxon>Bacillati</taxon>
        <taxon>Bacillota</taxon>
        <taxon>Bacilli</taxon>
        <taxon>Bacillales</taxon>
        <taxon>Bacillaceae</taxon>
        <taxon>Heyndrickxia</taxon>
    </lineage>
</organism>
<sequence length="110" mass="13303">MIRDRGNKKWVSLMLPEHIKMLKDMKVDLNRQSRPMIDEYQVQEFEERIKYAQEYKLLLEFSIFDQGFIKNSIGRVIKLDPLSKQIKIKTMKSEFEYINFTDVIEIKILD</sequence>
<dbReference type="PANTHER" id="PTHR40051:SF1">
    <property type="entry name" value="YOLD-LIKE FAMILY PROTEIN"/>
    <property type="match status" value="1"/>
</dbReference>
<proteinExistence type="predicted"/>
<dbReference type="AlphaFoldDB" id="A0A8E2I5C6"/>
<dbReference type="EMBL" id="MTLA01000328">
    <property type="protein sequence ID" value="OOP66360.1"/>
    <property type="molecule type" value="Genomic_DNA"/>
</dbReference>
<dbReference type="Proteomes" id="UP001159179">
    <property type="component" value="Unassembled WGS sequence"/>
</dbReference>
<gene>
    <name evidence="2" type="ORF">BWZ43_21420</name>
    <name evidence="1" type="ORF">P5X88_05975</name>
</gene>
<protein>
    <submittedName>
        <fullName evidence="1">YolD-like family protein</fullName>
    </submittedName>
</protein>
<comment type="caution">
    <text evidence="2">The sequence shown here is derived from an EMBL/GenBank/DDBJ whole genome shotgun (WGS) entry which is preliminary data.</text>
</comment>